<organism evidence="2 3">
    <name type="scientific">Meloidogyne graminicola</name>
    <dbReference type="NCBI Taxonomy" id="189291"/>
    <lineage>
        <taxon>Eukaryota</taxon>
        <taxon>Metazoa</taxon>
        <taxon>Ecdysozoa</taxon>
        <taxon>Nematoda</taxon>
        <taxon>Chromadorea</taxon>
        <taxon>Rhabditida</taxon>
        <taxon>Tylenchina</taxon>
        <taxon>Tylenchomorpha</taxon>
        <taxon>Tylenchoidea</taxon>
        <taxon>Meloidogynidae</taxon>
        <taxon>Meloidogyninae</taxon>
        <taxon>Meloidogyne</taxon>
    </lineage>
</organism>
<gene>
    <name evidence="2" type="ORF">Mgra_00010113</name>
</gene>
<dbReference type="AlphaFoldDB" id="A0A8S9Z628"/>
<dbReference type="Proteomes" id="UP000605970">
    <property type="component" value="Unassembled WGS sequence"/>
</dbReference>
<dbReference type="EMBL" id="JABEBT010000222">
    <property type="protein sequence ID" value="KAF7623595.1"/>
    <property type="molecule type" value="Genomic_DNA"/>
</dbReference>
<evidence type="ECO:0000313" key="2">
    <source>
        <dbReference type="EMBL" id="KAF7623595.1"/>
    </source>
</evidence>
<feature type="signal peptide" evidence="1">
    <location>
        <begin position="1"/>
        <end position="18"/>
    </location>
</feature>
<keyword evidence="3" id="KW-1185">Reference proteome</keyword>
<proteinExistence type="predicted"/>
<accession>A0A8S9Z628</accession>
<reference evidence="2" key="1">
    <citation type="journal article" date="2020" name="Ecol. Evol.">
        <title>Genome structure and content of the rice root-knot nematode (Meloidogyne graminicola).</title>
        <authorList>
            <person name="Phan N.T."/>
            <person name="Danchin E.G.J."/>
            <person name="Klopp C."/>
            <person name="Perfus-Barbeoch L."/>
            <person name="Kozlowski D.K."/>
            <person name="Koutsovoulos G.D."/>
            <person name="Lopez-Roques C."/>
            <person name="Bouchez O."/>
            <person name="Zahm M."/>
            <person name="Besnard G."/>
            <person name="Bellafiore S."/>
        </authorList>
    </citation>
    <scope>NUCLEOTIDE SEQUENCE</scope>
    <source>
        <strain evidence="2">VN-18</strain>
    </source>
</reference>
<sequence length="137" mass="16243">MSSFNFTLLLILISFVYSMEKLLIQFNVVNNDLENIEYLRIVCLKIKSALKNNNNNKVNKINTQIYFFNKNENNFTNIYLVDICPGNQYVIFYRNKLTLEEKITRLDFDFSIQNCLDLANSNKFKKETKKSVQNPYI</sequence>
<evidence type="ECO:0000313" key="3">
    <source>
        <dbReference type="Proteomes" id="UP000605970"/>
    </source>
</evidence>
<name>A0A8S9Z628_9BILA</name>
<feature type="non-terminal residue" evidence="2">
    <location>
        <position position="1"/>
    </location>
</feature>
<protein>
    <recommendedName>
        <fullName evidence="4">Transmembrane protein</fullName>
    </recommendedName>
</protein>
<keyword evidence="1" id="KW-0732">Signal</keyword>
<comment type="caution">
    <text evidence="2">The sequence shown here is derived from an EMBL/GenBank/DDBJ whole genome shotgun (WGS) entry which is preliminary data.</text>
</comment>
<feature type="chain" id="PRO_5035824906" description="Transmembrane protein" evidence="1">
    <location>
        <begin position="19"/>
        <end position="137"/>
    </location>
</feature>
<evidence type="ECO:0008006" key="4">
    <source>
        <dbReference type="Google" id="ProtNLM"/>
    </source>
</evidence>
<evidence type="ECO:0000256" key="1">
    <source>
        <dbReference type="SAM" id="SignalP"/>
    </source>
</evidence>